<dbReference type="VEuPathDB" id="CryptoDB:Cvel_6484"/>
<evidence type="ECO:0008006" key="3">
    <source>
        <dbReference type="Google" id="ProtNLM"/>
    </source>
</evidence>
<reference evidence="2" key="1">
    <citation type="submission" date="2014-11" db="EMBL/GenBank/DDBJ databases">
        <authorList>
            <person name="Otto D Thomas"/>
            <person name="Naeem Raeece"/>
        </authorList>
    </citation>
    <scope>NUCLEOTIDE SEQUENCE</scope>
</reference>
<organism evidence="2">
    <name type="scientific">Chromera velia CCMP2878</name>
    <dbReference type="NCBI Taxonomy" id="1169474"/>
    <lineage>
        <taxon>Eukaryota</taxon>
        <taxon>Sar</taxon>
        <taxon>Alveolata</taxon>
        <taxon>Colpodellida</taxon>
        <taxon>Chromeraceae</taxon>
        <taxon>Chromera</taxon>
    </lineage>
</organism>
<dbReference type="EMBL" id="CDMZ01002407">
    <property type="protein sequence ID" value="CEM42221.1"/>
    <property type="molecule type" value="Genomic_DNA"/>
</dbReference>
<proteinExistence type="predicted"/>
<name>A0A0G4HDZ2_9ALVE</name>
<protein>
    <recommendedName>
        <fullName evidence="3">C-type lectin domain-containing protein</fullName>
    </recommendedName>
</protein>
<dbReference type="PhylomeDB" id="A0A0G4HDZ2"/>
<gene>
    <name evidence="2" type="ORF">Cvel_6484</name>
</gene>
<evidence type="ECO:0000313" key="2">
    <source>
        <dbReference type="EMBL" id="CEM42221.1"/>
    </source>
</evidence>
<feature type="signal peptide" evidence="1">
    <location>
        <begin position="1"/>
        <end position="24"/>
    </location>
</feature>
<feature type="chain" id="PRO_5005191875" description="C-type lectin domain-containing protein" evidence="1">
    <location>
        <begin position="25"/>
        <end position="369"/>
    </location>
</feature>
<accession>A0A0G4HDZ2</accession>
<dbReference type="AlphaFoldDB" id="A0A0G4HDZ2"/>
<evidence type="ECO:0000256" key="1">
    <source>
        <dbReference type="SAM" id="SignalP"/>
    </source>
</evidence>
<keyword evidence="1" id="KW-0732">Signal</keyword>
<sequence length="369" mass="41962">MYRLLIFSALLGTALLTALPEVSAAWLKEHSLHDDHGPSFLQQRRSFTHSLGEPAHHVFESMSNKTDKYDQPKQLDLKVNVLAREQPNQGEVALSHDVSTYGFSFFFVGNTQGYSTALDTTLQKFKAAQNTLEYRSARDWANSNLFPYVADMITSNVQGVDRVELIGSNLWQNNAELVWDDKVGKKFIAERKGKWIEYNQPQWRKSKRLNAATVFRNVLDMTCYGYPCPENRDKKDAPHTIVCPKPAKDPECTDDLCCKPAPNIFQWTYAKAMEYCGGDGVDDAEENNLNPQMQSCSIDYAQTAQSFPALHVDHFHALTLELDFGFMGIMDMKSKVLSDQPVYFYKGDERQGCPPKYRVSRCIQGRRPS</sequence>